<comment type="caution">
    <text evidence="1">The sequence shown here is derived from an EMBL/GenBank/DDBJ whole genome shotgun (WGS) entry which is preliminary data.</text>
</comment>
<reference evidence="1" key="2">
    <citation type="journal article" date="2014" name="ISME J.">
        <title>Microbial stratification in low pH oxic and suboxic macroscopic growths along an acid mine drainage.</title>
        <authorList>
            <person name="Mendez-Garcia C."/>
            <person name="Mesa V."/>
            <person name="Sprenger R.R."/>
            <person name="Richter M."/>
            <person name="Diez M.S."/>
            <person name="Solano J."/>
            <person name="Bargiela R."/>
            <person name="Golyshina O.V."/>
            <person name="Manteca A."/>
            <person name="Ramos J.L."/>
            <person name="Gallego J.R."/>
            <person name="Llorente I."/>
            <person name="Martins Dos Santos V.A."/>
            <person name="Jensen O.N."/>
            <person name="Pelaez A.I."/>
            <person name="Sanchez J."/>
            <person name="Ferrer M."/>
        </authorList>
    </citation>
    <scope>NUCLEOTIDE SEQUENCE</scope>
</reference>
<feature type="non-terminal residue" evidence="1">
    <location>
        <position position="156"/>
    </location>
</feature>
<name>T1CDL3_9ZZZZ</name>
<evidence type="ECO:0000313" key="1">
    <source>
        <dbReference type="EMBL" id="EQD79543.1"/>
    </source>
</evidence>
<dbReference type="EMBL" id="AUZX01001267">
    <property type="protein sequence ID" value="EQD79543.1"/>
    <property type="molecule type" value="Genomic_DNA"/>
</dbReference>
<dbReference type="InterPro" id="IPR045738">
    <property type="entry name" value="DUF6088"/>
</dbReference>
<organism evidence="1">
    <name type="scientific">mine drainage metagenome</name>
    <dbReference type="NCBI Taxonomy" id="410659"/>
    <lineage>
        <taxon>unclassified sequences</taxon>
        <taxon>metagenomes</taxon>
        <taxon>ecological metagenomes</taxon>
    </lineage>
</organism>
<sequence>MKKGEIMYSKAILEKIESLPEGEPFKANLFIEIAPYASIRKALSTLVNSGYLMRVTWGVYVRPEISRYAGSVPPTSGKILKLMAEGEKITITGAEAAQRLGLSTQMVLKEVYLTSGRTRTIKLENGGTIFLRHASPRKMALAGRLAGVALSALWWM</sequence>
<dbReference type="AlphaFoldDB" id="T1CDL3"/>
<dbReference type="Pfam" id="PF19570">
    <property type="entry name" value="DUF6088"/>
    <property type="match status" value="1"/>
</dbReference>
<accession>T1CDL3</accession>
<reference evidence="1" key="1">
    <citation type="submission" date="2013-08" db="EMBL/GenBank/DDBJ databases">
        <authorList>
            <person name="Mendez C."/>
            <person name="Richter M."/>
            <person name="Ferrer M."/>
            <person name="Sanchez J."/>
        </authorList>
    </citation>
    <scope>NUCLEOTIDE SEQUENCE</scope>
</reference>
<protein>
    <submittedName>
        <fullName evidence="1">Uncharacterized protein</fullName>
    </submittedName>
</protein>
<proteinExistence type="predicted"/>
<gene>
    <name evidence="1" type="ORF">B1A_01668</name>
</gene>